<organism evidence="2 3">
    <name type="scientific">Streptococcus suis</name>
    <dbReference type="NCBI Taxonomy" id="1307"/>
    <lineage>
        <taxon>Bacteria</taxon>
        <taxon>Bacillati</taxon>
        <taxon>Bacillota</taxon>
        <taxon>Bacilli</taxon>
        <taxon>Lactobacillales</taxon>
        <taxon>Streptococcaceae</taxon>
        <taxon>Streptococcus</taxon>
    </lineage>
</organism>
<evidence type="ECO:0000313" key="2">
    <source>
        <dbReference type="EMBL" id="CYU50925.1"/>
    </source>
</evidence>
<reference evidence="2 3" key="1">
    <citation type="submission" date="2016-02" db="EMBL/GenBank/DDBJ databases">
        <authorList>
            <consortium name="Pathogen Informatics"/>
        </authorList>
    </citation>
    <scope>NUCLEOTIDE SEQUENCE [LARGE SCALE GENOMIC DNA]</scope>
    <source>
        <strain evidence="2 3">LSS23</strain>
    </source>
</reference>
<dbReference type="AlphaFoldDB" id="A0A123SSI9"/>
<feature type="domain" description="DUF6900" evidence="1">
    <location>
        <begin position="20"/>
        <end position="69"/>
    </location>
</feature>
<protein>
    <recommendedName>
        <fullName evidence="1">DUF6900 domain-containing protein</fullName>
    </recommendedName>
</protein>
<gene>
    <name evidence="2" type="ORF">ERS132385_01040</name>
</gene>
<dbReference type="Pfam" id="PF21841">
    <property type="entry name" value="DUF6900"/>
    <property type="match status" value="1"/>
</dbReference>
<evidence type="ECO:0000313" key="3">
    <source>
        <dbReference type="Proteomes" id="UP000073434"/>
    </source>
</evidence>
<dbReference type="EMBL" id="FIFW01000008">
    <property type="protein sequence ID" value="CYU50925.1"/>
    <property type="molecule type" value="Genomic_DNA"/>
</dbReference>
<sequence>MYTTKEEENNTMTKRQHEKLNALLTEIAKEELFVETLEKRWSDNLDFYDVSVWGIKRALERAYEAGRQSVK</sequence>
<proteinExistence type="predicted"/>
<dbReference type="InterPro" id="IPR054195">
    <property type="entry name" value="DUF6900"/>
</dbReference>
<dbReference type="Proteomes" id="UP000073434">
    <property type="component" value="Unassembled WGS sequence"/>
</dbReference>
<name>A0A123SSI9_STRSU</name>
<accession>A0A123SSI9</accession>
<evidence type="ECO:0000259" key="1">
    <source>
        <dbReference type="Pfam" id="PF21841"/>
    </source>
</evidence>